<dbReference type="GO" id="GO:0003723">
    <property type="term" value="F:RNA binding"/>
    <property type="evidence" value="ECO:0007669"/>
    <property type="project" value="UniProtKB-UniRule"/>
</dbReference>
<dbReference type="EMBL" id="JAJAGQ010000017">
    <property type="protein sequence ID" value="KAJ8537851.1"/>
    <property type="molecule type" value="Genomic_DNA"/>
</dbReference>
<dbReference type="InterPro" id="IPR036612">
    <property type="entry name" value="KH_dom_type_1_sf"/>
</dbReference>
<evidence type="ECO:0000313" key="5">
    <source>
        <dbReference type="EMBL" id="KAJ8537851.1"/>
    </source>
</evidence>
<sequence length="807" mass="86795">MTVIALGLGRLFKKALEIVARQLSSSWDQDFLSADAGDPSSQSPGCPLSNRESRPLSTRPYHGQGPPSSVGFRDGKVGIHGRMNPIPDALTFRLLCPDEKVGAENLSSWSFGLGVLALGFTVFLSLFEELKTAREDMSMKLTPAKRPHDRSPPEKNGRGKWQKSSFSSQRSPAKVRILCPASKIDFLIGEDSSFISRIREETGAEVRVEDSIVGCDERVIVIVGSGKEDEVGTEQLQAEVEGSETKEKDSCNDEDGDKDENKASLPEENSKTEKEKNESIQKALFLVFTRMVEGGVGMDGGDEEGNNSSSLIIRLLILSSQVGCLLGKGGSVIKQMSSESGAQIRILPRDKRPSCASSSDELVQISGECDAVKKALEIVARQLSSSWDQDFLSADAGDPSSQSPGRPLSNRESRPLSTRPYHGQGPPSSVGFRDGEVGIPGRMNPIPDALTFRLLCPDEKVGGIIGKGGSVIKALQHETGCQIKVLEGAGEAEDRVIVISGPAHPDDRISLPQDAVLRIQSRIFNAAPENQDNVMVAKLLVFSNQIGCLLGKGGGIIAEMRKSTGAYIRIVGKDQTPKCAAENEVVQINGDVEKVREALLQITARLQNHYFREAFPSYPGFLDQVPPFPSHMGRREFSPPGMFSNIRPPFHKFDALPQHGGFHPHDDRPPFMQNFHRPGMPPRISDRMPSSAPWGSQGLGEGGGHHGFPDYAGGPRSIGGFGGGSHPAVITSTTVEVVVPRSVVPAIYGEGGGCIRQICEISDAKVTINDPKPGATETVIIISGTPEQTNAAQSLIQAFVMVETDAA</sequence>
<name>A0A9Q1R4C1_9SOLA</name>
<feature type="domain" description="K Homology" evidence="4">
    <location>
        <begin position="448"/>
        <end position="521"/>
    </location>
</feature>
<protein>
    <recommendedName>
        <fullName evidence="4">K Homology domain-containing protein</fullName>
    </recommendedName>
</protein>
<dbReference type="CDD" id="cd22460">
    <property type="entry name" value="KH-I_PEPPER_rpt2_like"/>
    <property type="match status" value="2"/>
</dbReference>
<dbReference type="InterPro" id="IPR004087">
    <property type="entry name" value="KH_dom"/>
</dbReference>
<gene>
    <name evidence="5" type="ORF">K7X08_014391</name>
</gene>
<reference evidence="6" key="1">
    <citation type="journal article" date="2023" name="Proc. Natl. Acad. Sci. U.S.A.">
        <title>Genomic and structural basis for evolution of tropane alkaloid biosynthesis.</title>
        <authorList>
            <person name="Wanga Y.-J."/>
            <person name="Taina T."/>
            <person name="Yua J.-Y."/>
            <person name="Lia J."/>
            <person name="Xua B."/>
            <person name="Chenc J."/>
            <person name="D'Auriad J.C."/>
            <person name="Huanga J.-P."/>
            <person name="Huanga S.-X."/>
        </authorList>
    </citation>
    <scope>NUCLEOTIDE SEQUENCE [LARGE SCALE GENOMIC DNA]</scope>
    <source>
        <strain evidence="6">cv. KIB-2019</strain>
    </source>
</reference>
<dbReference type="PROSITE" id="PS50084">
    <property type="entry name" value="KH_TYPE_1"/>
    <property type="match status" value="5"/>
</dbReference>
<feature type="region of interest" description="Disordered" evidence="3">
    <location>
        <begin position="138"/>
        <end position="168"/>
    </location>
</feature>
<keyword evidence="6" id="KW-1185">Reference proteome</keyword>
<evidence type="ECO:0000256" key="2">
    <source>
        <dbReference type="PROSITE-ProRule" id="PRU00117"/>
    </source>
</evidence>
<organism evidence="5 6">
    <name type="scientific">Anisodus acutangulus</name>
    <dbReference type="NCBI Taxonomy" id="402998"/>
    <lineage>
        <taxon>Eukaryota</taxon>
        <taxon>Viridiplantae</taxon>
        <taxon>Streptophyta</taxon>
        <taxon>Embryophyta</taxon>
        <taxon>Tracheophyta</taxon>
        <taxon>Spermatophyta</taxon>
        <taxon>Magnoliopsida</taxon>
        <taxon>eudicotyledons</taxon>
        <taxon>Gunneridae</taxon>
        <taxon>Pentapetalae</taxon>
        <taxon>asterids</taxon>
        <taxon>lamiids</taxon>
        <taxon>Solanales</taxon>
        <taxon>Solanaceae</taxon>
        <taxon>Solanoideae</taxon>
        <taxon>Hyoscyameae</taxon>
        <taxon>Anisodus</taxon>
    </lineage>
</organism>
<dbReference type="InterPro" id="IPR004088">
    <property type="entry name" value="KH_dom_type_1"/>
</dbReference>
<keyword evidence="2" id="KW-0694">RNA-binding</keyword>
<feature type="domain" description="K Homology" evidence="4">
    <location>
        <begin position="731"/>
        <end position="801"/>
    </location>
</feature>
<feature type="domain" description="K Homology" evidence="4">
    <location>
        <begin position="171"/>
        <end position="241"/>
    </location>
</feature>
<feature type="region of interest" description="Disordered" evidence="3">
    <location>
        <begin position="34"/>
        <end position="76"/>
    </location>
</feature>
<evidence type="ECO:0000256" key="1">
    <source>
        <dbReference type="ARBA" id="ARBA00022737"/>
    </source>
</evidence>
<feature type="domain" description="K Homology" evidence="4">
    <location>
        <begin position="533"/>
        <end position="607"/>
    </location>
</feature>
<feature type="region of interest" description="Disordered" evidence="3">
    <location>
        <begin position="231"/>
        <end position="277"/>
    </location>
</feature>
<dbReference type="Gene3D" id="3.30.310.210">
    <property type="match status" value="2"/>
</dbReference>
<dbReference type="Proteomes" id="UP001152561">
    <property type="component" value="Unassembled WGS sequence"/>
</dbReference>
<dbReference type="AlphaFoldDB" id="A0A9Q1R4C1"/>
<dbReference type="SUPFAM" id="SSF54791">
    <property type="entry name" value="Eukaryotic type KH-domain (KH-domain type I)"/>
    <property type="match status" value="5"/>
</dbReference>
<proteinExistence type="predicted"/>
<evidence type="ECO:0000313" key="6">
    <source>
        <dbReference type="Proteomes" id="UP001152561"/>
    </source>
</evidence>
<evidence type="ECO:0000256" key="3">
    <source>
        <dbReference type="SAM" id="MobiDB-lite"/>
    </source>
</evidence>
<dbReference type="Pfam" id="PF00013">
    <property type="entry name" value="KH_1"/>
    <property type="match status" value="5"/>
</dbReference>
<dbReference type="OrthoDB" id="442947at2759"/>
<dbReference type="SMART" id="SM00322">
    <property type="entry name" value="KH"/>
    <property type="match status" value="5"/>
</dbReference>
<dbReference type="PANTHER" id="PTHR10288">
    <property type="entry name" value="KH DOMAIN CONTAINING RNA BINDING PROTEIN"/>
    <property type="match status" value="1"/>
</dbReference>
<feature type="compositionally biased region" description="Basic and acidic residues" evidence="3">
    <location>
        <begin position="268"/>
        <end position="277"/>
    </location>
</feature>
<evidence type="ECO:0000259" key="4">
    <source>
        <dbReference type="SMART" id="SM00322"/>
    </source>
</evidence>
<feature type="domain" description="K Homology" evidence="4">
    <location>
        <begin position="309"/>
        <end position="384"/>
    </location>
</feature>
<accession>A0A9Q1R4C1</accession>
<comment type="caution">
    <text evidence="5">The sequence shown here is derived from an EMBL/GenBank/DDBJ whole genome shotgun (WGS) entry which is preliminary data.</text>
</comment>
<dbReference type="Gene3D" id="3.30.1370.10">
    <property type="entry name" value="K Homology domain, type 1"/>
    <property type="match status" value="2"/>
</dbReference>
<keyword evidence="1" id="KW-0677">Repeat</keyword>
<feature type="region of interest" description="Disordered" evidence="3">
    <location>
        <begin position="390"/>
        <end position="439"/>
    </location>
</feature>